<evidence type="ECO:0000256" key="15">
    <source>
        <dbReference type="SAM" id="MobiDB-lite"/>
    </source>
</evidence>
<keyword evidence="11 13" id="KW-1071">Ligand-gated ion channel</keyword>
<dbReference type="Gene3D" id="3.40.50.2300">
    <property type="match status" value="2"/>
</dbReference>
<organism evidence="18 19">
    <name type="scientific">Heracleum sosnowskyi</name>
    <dbReference type="NCBI Taxonomy" id="360622"/>
    <lineage>
        <taxon>Eukaryota</taxon>
        <taxon>Viridiplantae</taxon>
        <taxon>Streptophyta</taxon>
        <taxon>Embryophyta</taxon>
        <taxon>Tracheophyta</taxon>
        <taxon>Spermatophyta</taxon>
        <taxon>Magnoliopsida</taxon>
        <taxon>eudicotyledons</taxon>
        <taxon>Gunneridae</taxon>
        <taxon>Pentapetalae</taxon>
        <taxon>asterids</taxon>
        <taxon>campanulids</taxon>
        <taxon>Apiales</taxon>
        <taxon>Apiaceae</taxon>
        <taxon>Apioideae</taxon>
        <taxon>apioid superclade</taxon>
        <taxon>Tordylieae</taxon>
        <taxon>Tordyliinae</taxon>
        <taxon>Heracleum</taxon>
    </lineage>
</organism>
<dbReference type="AlphaFoldDB" id="A0AAD8JMR4"/>
<keyword evidence="4 16" id="KW-0812">Transmembrane</keyword>
<dbReference type="Pfam" id="PF10613">
    <property type="entry name" value="Lig_chan-Glu_bd"/>
    <property type="match status" value="1"/>
</dbReference>
<keyword evidence="10" id="KW-0325">Glycoprotein</keyword>
<feature type="transmembrane region" description="Helical" evidence="16">
    <location>
        <begin position="594"/>
        <end position="612"/>
    </location>
</feature>
<keyword evidence="19" id="KW-1185">Reference proteome</keyword>
<dbReference type="FunFam" id="3.40.190.10:FF:000175">
    <property type="entry name" value="Glutamate receptor"/>
    <property type="match status" value="1"/>
</dbReference>
<dbReference type="SUPFAM" id="SSF53822">
    <property type="entry name" value="Periplasmic binding protein-like I"/>
    <property type="match status" value="1"/>
</dbReference>
<reference evidence="18" key="1">
    <citation type="submission" date="2023-02" db="EMBL/GenBank/DDBJ databases">
        <title>Genome of toxic invasive species Heracleum sosnowskyi carries increased number of genes despite the absence of recent whole-genome duplications.</title>
        <authorList>
            <person name="Schelkunov M."/>
            <person name="Shtratnikova V."/>
            <person name="Makarenko M."/>
            <person name="Klepikova A."/>
            <person name="Omelchenko D."/>
            <person name="Novikova G."/>
            <person name="Obukhova E."/>
            <person name="Bogdanov V."/>
            <person name="Penin A."/>
            <person name="Logacheva M."/>
        </authorList>
    </citation>
    <scope>NUCLEOTIDE SEQUENCE</scope>
    <source>
        <strain evidence="18">Hsosn_3</strain>
        <tissue evidence="18">Leaf</tissue>
    </source>
</reference>
<evidence type="ECO:0000256" key="9">
    <source>
        <dbReference type="ARBA" id="ARBA00023170"/>
    </source>
</evidence>
<dbReference type="Pfam" id="PF00060">
    <property type="entry name" value="Lig_chan"/>
    <property type="match status" value="1"/>
</dbReference>
<dbReference type="PANTHER" id="PTHR18966">
    <property type="entry name" value="IONOTROPIC GLUTAMATE RECEPTOR"/>
    <property type="match status" value="1"/>
</dbReference>
<feature type="region of interest" description="Disordered" evidence="15">
    <location>
        <begin position="904"/>
        <end position="931"/>
    </location>
</feature>
<keyword evidence="14" id="KW-1015">Disulfide bond</keyword>
<dbReference type="Gene3D" id="1.10.287.70">
    <property type="match status" value="1"/>
</dbReference>
<dbReference type="Gene3D" id="3.40.190.10">
    <property type="entry name" value="Periplasmic binding protein-like II"/>
    <property type="match status" value="2"/>
</dbReference>
<evidence type="ECO:0000313" key="18">
    <source>
        <dbReference type="EMBL" id="KAK1405431.1"/>
    </source>
</evidence>
<sequence length="931" mass="104046">MEGHFIARAIVCIMILGMGVPIEVVGRNVSSSKLTVVNIGALFTVNSVIGRSVKPAIKAAIDDVNSDSSILQGKQLNLIMRDTNCSGFLGTVEALQLMVNDVVAAIGPQSSGIAHIISHVVNELHVPLLSFGATDPTLSALQFPYFLRTTQSDYFQMQAIADLVEYYKWREVIAIFVDDDYGRNGISALGDALAKNRASISYKAAFTPGAPISDINDLLVGVNLMESRVYVVHVNPDTGLRVFDVANHLGMMTNGYVWIATEWLSSVIDSSETMDPDEMDLLQGVVMLRHYTPDTNSKKTFLTRWKQIKDKETLSFNPYALYAYDSVWLLARALDVLLSEGESISFSYDPKLKETKGSTLHLSTLRRFDQGEKLLRILTTMNFTGLSGQIKFDQDRNLIHPAYEILNIGGTGSRRIGYWSNHSHLSVTAPGSSYMKPLNNSAKDQQLYDVVWPGETIKVPRGWVFPNNGKPLQIAVPYRVTYKEFGTKDKGPIGVRGYCIDVFEAAVDLLPYPVPRTYILYGDGQRNPSFSNLVLDVSQHKYDAAVGDVTIVTNRTRIVDFTQPFMESGLVVVVPVKKVKSSAWAFLKPFSWEMWSVTGAFFIFVGAVVWILEHRMNHEFRGTPRQQLITVFWFSFSTMFFAHRENTVSTMGRLVLILWLFVVLIINSSYTASLTSILTVQQLSSQIEGIDSLVSSNVPIGVQDGSFALNYLIDELQIAPSRIKIMKTQDNYVDELRKGPKGGGVAAIVDELPYIQLFLSNVNCEFKIVGQEFTRSGWGFAFQRDSPLAVDLSTAILQLSENGDLQRIHDKWLSKNACSAQSNQVDDTRLSLNSFWGLFLICGVACFISLTVFFFRVYLQYRRYIPEDEENGFEDPESIMTDKRPSRGTSFKKFVDTKETEIKDKLKRKSSDSNSKQQTSQIADGQLSSPS</sequence>
<dbReference type="InterPro" id="IPR001828">
    <property type="entry name" value="ANF_lig-bd_rcpt"/>
</dbReference>
<dbReference type="CDD" id="cd19990">
    <property type="entry name" value="PBP1_GABAb_receptor_plant"/>
    <property type="match status" value="1"/>
</dbReference>
<dbReference type="GO" id="GO:0007165">
    <property type="term" value="P:signal transduction"/>
    <property type="evidence" value="ECO:0007669"/>
    <property type="project" value="UniProtKB-ARBA"/>
</dbReference>
<dbReference type="InterPro" id="IPR015683">
    <property type="entry name" value="Ionotropic_Glu_rcpt"/>
</dbReference>
<feature type="transmembrane region" description="Helical" evidence="16">
    <location>
        <begin position="654"/>
        <end position="678"/>
    </location>
</feature>
<comment type="function">
    <text evidence="13">Glutamate-gated receptor that probably acts as non-selective cation channel.</text>
</comment>
<keyword evidence="5" id="KW-0732">Signal</keyword>
<dbReference type="SMART" id="SM00079">
    <property type="entry name" value="PBPe"/>
    <property type="match status" value="1"/>
</dbReference>
<feature type="domain" description="Ionotropic glutamate receptor C-terminal" evidence="17">
    <location>
        <begin position="473"/>
        <end position="815"/>
    </location>
</feature>
<evidence type="ECO:0000256" key="12">
    <source>
        <dbReference type="ARBA" id="ARBA00023303"/>
    </source>
</evidence>
<name>A0AAD8JMR4_9APIA</name>
<dbReference type="SUPFAM" id="SSF53850">
    <property type="entry name" value="Periplasmic binding protein-like II"/>
    <property type="match status" value="1"/>
</dbReference>
<evidence type="ECO:0000256" key="5">
    <source>
        <dbReference type="ARBA" id="ARBA00022729"/>
    </source>
</evidence>
<dbReference type="GO" id="GO:0016020">
    <property type="term" value="C:membrane"/>
    <property type="evidence" value="ECO:0007669"/>
    <property type="project" value="UniProtKB-SubCell"/>
</dbReference>
<keyword evidence="6 16" id="KW-1133">Transmembrane helix</keyword>
<accession>A0AAD8JMR4</accession>
<dbReference type="Proteomes" id="UP001237642">
    <property type="component" value="Unassembled WGS sequence"/>
</dbReference>
<reference evidence="18" key="2">
    <citation type="submission" date="2023-05" db="EMBL/GenBank/DDBJ databases">
        <authorList>
            <person name="Schelkunov M.I."/>
        </authorList>
    </citation>
    <scope>NUCLEOTIDE SEQUENCE</scope>
    <source>
        <strain evidence="18">Hsosn_3</strain>
        <tissue evidence="18">Leaf</tissue>
    </source>
</reference>
<dbReference type="FunFam" id="3.40.50.2300:FF:000081">
    <property type="entry name" value="Glutamate receptor"/>
    <property type="match status" value="1"/>
</dbReference>
<evidence type="ECO:0000256" key="1">
    <source>
        <dbReference type="ARBA" id="ARBA00004141"/>
    </source>
</evidence>
<dbReference type="GO" id="GO:0009611">
    <property type="term" value="P:response to wounding"/>
    <property type="evidence" value="ECO:0007669"/>
    <property type="project" value="UniProtKB-ARBA"/>
</dbReference>
<feature type="transmembrane region" description="Helical" evidence="16">
    <location>
        <begin position="835"/>
        <end position="855"/>
    </location>
</feature>
<evidence type="ECO:0000256" key="7">
    <source>
        <dbReference type="ARBA" id="ARBA00023065"/>
    </source>
</evidence>
<comment type="similarity">
    <text evidence="2 13">Belongs to the glutamate-gated ion channel (TC 1.A.10.1) family.</text>
</comment>
<evidence type="ECO:0000256" key="14">
    <source>
        <dbReference type="PIRSR" id="PIRSR037090-50"/>
    </source>
</evidence>
<evidence type="ECO:0000256" key="6">
    <source>
        <dbReference type="ARBA" id="ARBA00022989"/>
    </source>
</evidence>
<keyword evidence="12 13" id="KW-0407">Ion channel</keyword>
<dbReference type="EMBL" id="JAUIZM010000001">
    <property type="protein sequence ID" value="KAK1405431.1"/>
    <property type="molecule type" value="Genomic_DNA"/>
</dbReference>
<dbReference type="InterPro" id="IPR044440">
    <property type="entry name" value="GABAb_receptor_plant_PBP1"/>
</dbReference>
<evidence type="ECO:0000256" key="8">
    <source>
        <dbReference type="ARBA" id="ARBA00023136"/>
    </source>
</evidence>
<dbReference type="FunFam" id="1.10.287.70:FF:000037">
    <property type="entry name" value="Glutamate receptor"/>
    <property type="match status" value="1"/>
</dbReference>
<dbReference type="InterPro" id="IPR017103">
    <property type="entry name" value="Iontropic_Glu_rcpt_pln"/>
</dbReference>
<comment type="caution">
    <text evidence="18">The sequence shown here is derived from an EMBL/GenBank/DDBJ whole genome shotgun (WGS) entry which is preliminary data.</text>
</comment>
<dbReference type="Pfam" id="PF01094">
    <property type="entry name" value="ANF_receptor"/>
    <property type="match status" value="1"/>
</dbReference>
<evidence type="ECO:0000256" key="11">
    <source>
        <dbReference type="ARBA" id="ARBA00023286"/>
    </source>
</evidence>
<proteinExistence type="inferred from homology"/>
<feature type="disulfide bond" evidence="14">
    <location>
        <begin position="764"/>
        <end position="818"/>
    </location>
</feature>
<keyword evidence="3 13" id="KW-0813">Transport</keyword>
<dbReference type="PIRSF" id="PIRSF037090">
    <property type="entry name" value="Iontro_Glu-like_rcpt_pln"/>
    <property type="match status" value="1"/>
</dbReference>
<dbReference type="CDD" id="cd13686">
    <property type="entry name" value="GluR_Plant"/>
    <property type="match status" value="1"/>
</dbReference>
<gene>
    <name evidence="18" type="ORF">POM88_005036</name>
</gene>
<evidence type="ECO:0000256" key="3">
    <source>
        <dbReference type="ARBA" id="ARBA00022448"/>
    </source>
</evidence>
<dbReference type="GO" id="GO:0015276">
    <property type="term" value="F:ligand-gated monoatomic ion channel activity"/>
    <property type="evidence" value="ECO:0007669"/>
    <property type="project" value="InterPro"/>
</dbReference>
<keyword evidence="8 13" id="KW-0472">Membrane</keyword>
<evidence type="ECO:0000256" key="2">
    <source>
        <dbReference type="ARBA" id="ARBA00008685"/>
    </source>
</evidence>
<comment type="subcellular location">
    <subcellularLocation>
        <location evidence="1">Membrane</location>
        <topology evidence="1">Multi-pass membrane protein</topology>
    </subcellularLocation>
</comment>
<evidence type="ECO:0000256" key="16">
    <source>
        <dbReference type="SAM" id="Phobius"/>
    </source>
</evidence>
<dbReference type="GO" id="GO:1901701">
    <property type="term" value="P:cellular response to oxygen-containing compound"/>
    <property type="evidence" value="ECO:0007669"/>
    <property type="project" value="UniProtKB-ARBA"/>
</dbReference>
<evidence type="ECO:0000256" key="10">
    <source>
        <dbReference type="ARBA" id="ARBA00023180"/>
    </source>
</evidence>
<keyword evidence="9 13" id="KW-0675">Receptor</keyword>
<evidence type="ECO:0000256" key="4">
    <source>
        <dbReference type="ARBA" id="ARBA00022692"/>
    </source>
</evidence>
<dbReference type="PRINTS" id="PR01176">
    <property type="entry name" value="GABABRECEPTR"/>
</dbReference>
<dbReference type="InterPro" id="IPR028082">
    <property type="entry name" value="Peripla_BP_I"/>
</dbReference>
<feature type="compositionally biased region" description="Polar residues" evidence="15">
    <location>
        <begin position="912"/>
        <end position="931"/>
    </location>
</feature>
<protein>
    <recommendedName>
        <fullName evidence="13">Glutamate receptor</fullName>
    </recommendedName>
</protein>
<evidence type="ECO:0000313" key="19">
    <source>
        <dbReference type="Proteomes" id="UP001237642"/>
    </source>
</evidence>
<evidence type="ECO:0000259" key="17">
    <source>
        <dbReference type="SMART" id="SM00079"/>
    </source>
</evidence>
<dbReference type="InterPro" id="IPR001320">
    <property type="entry name" value="Iontro_rcpt_C"/>
</dbReference>
<keyword evidence="7 13" id="KW-0406">Ion transport</keyword>
<dbReference type="FunFam" id="3.40.190.10:FF:000054">
    <property type="entry name" value="Glutamate receptor"/>
    <property type="match status" value="1"/>
</dbReference>
<dbReference type="InterPro" id="IPR019594">
    <property type="entry name" value="Glu/Gly-bd"/>
</dbReference>
<evidence type="ECO:0000256" key="13">
    <source>
        <dbReference type="PIRNR" id="PIRNR037090"/>
    </source>
</evidence>